<organism evidence="1 2">
    <name type="scientific">Fusibacter paucivorans</name>
    <dbReference type="NCBI Taxonomy" id="76009"/>
    <lineage>
        <taxon>Bacteria</taxon>
        <taxon>Bacillati</taxon>
        <taxon>Bacillota</taxon>
        <taxon>Clostridia</taxon>
        <taxon>Eubacteriales</taxon>
        <taxon>Eubacteriales Family XII. Incertae Sedis</taxon>
        <taxon>Fusibacter</taxon>
    </lineage>
</organism>
<dbReference type="Gene3D" id="3.30.70.360">
    <property type="match status" value="1"/>
</dbReference>
<proteinExistence type="predicted"/>
<dbReference type="NCBIfam" id="TIGR01891">
    <property type="entry name" value="amidohydrolases"/>
    <property type="match status" value="1"/>
</dbReference>
<dbReference type="RefSeq" id="WP_213235155.1">
    <property type="nucleotide sequence ID" value="NZ_JAHBCL010000002.1"/>
</dbReference>
<dbReference type="PANTHER" id="PTHR30575:SF0">
    <property type="entry name" value="XAA-ARG DIPEPTIDASE"/>
    <property type="match status" value="1"/>
</dbReference>
<evidence type="ECO:0000313" key="1">
    <source>
        <dbReference type="EMBL" id="MBS7525371.1"/>
    </source>
</evidence>
<reference evidence="1 2" key="1">
    <citation type="submission" date="2021-05" db="EMBL/GenBank/DDBJ databases">
        <title>Fusibacter ferrireducens sp. nov., an anaerobic, sulfur- and Fe-reducing bacterium isolated from the mangrove sediment.</title>
        <authorList>
            <person name="Qiu D."/>
        </authorList>
    </citation>
    <scope>NUCLEOTIDE SEQUENCE [LARGE SCALE GENOMIC DNA]</scope>
    <source>
        <strain evidence="1 2">DSM 12116</strain>
    </source>
</reference>
<name>A0ABS5PK49_9FIRM</name>
<accession>A0ABS5PK49</accession>
<evidence type="ECO:0000313" key="2">
    <source>
        <dbReference type="Proteomes" id="UP000746471"/>
    </source>
</evidence>
<dbReference type="PANTHER" id="PTHR30575">
    <property type="entry name" value="PEPTIDASE M20"/>
    <property type="match status" value="1"/>
</dbReference>
<dbReference type="Gene3D" id="3.40.630.10">
    <property type="entry name" value="Zn peptidases"/>
    <property type="match status" value="1"/>
</dbReference>
<dbReference type="PIRSF" id="PIRSF037227">
    <property type="entry name" value="Aminobenzoyl-glu_utiliz_pB"/>
    <property type="match status" value="1"/>
</dbReference>
<keyword evidence="2" id="KW-1185">Reference proteome</keyword>
<dbReference type="InterPro" id="IPR002933">
    <property type="entry name" value="Peptidase_M20"/>
</dbReference>
<sequence length="486" mass="52308">MSALKSYFDKTAERWYEVSDRIWSFSELKFDEYQSAKLLADELAQVGFEIELGIAGIPTAFKASYGKGEPVIAILAEYDALSGMSQCADVDYPLKRHGTENGHGCGHHLLGTASAAAAAAIKDYMMQHETLKGSVIVYGCPGEEGGSGKAFMARAGVFQAVDAALTWHPGTHNGVFSAFSLANYQVYFRFEGVSAHAAASPHLGRSALDAVELMNIGVNYLREHMISEARIHYAVTNTGGFSPNVVQSEAEVLYLIRAPKLSEVEALYQRVCDVASGAALMTGTKVTVVFDKACSDYMPNVTLGQVISDKMLAIGAPQFSKEDELTAESIRKTLSQADIETDMAQAKQMMGALSDVMMPSYQKKCLADCVIPYDVSPQRLSGSTDVGDVSQLVPTAQCFAACASIGTPMHTWQMVSQGKSGIAHKGMRYAAEVLAAAVVELLEHPEKIEEAKAEHLKSLNGNSYQSPIPADVMPKIIAKNGMLSNK</sequence>
<dbReference type="Proteomes" id="UP000746471">
    <property type="component" value="Unassembled WGS sequence"/>
</dbReference>
<protein>
    <submittedName>
        <fullName evidence="1">Amidohydrolase</fullName>
    </submittedName>
</protein>
<dbReference type="SUPFAM" id="SSF55031">
    <property type="entry name" value="Bacterial exopeptidase dimerisation domain"/>
    <property type="match status" value="1"/>
</dbReference>
<dbReference type="SUPFAM" id="SSF53187">
    <property type="entry name" value="Zn-dependent exopeptidases"/>
    <property type="match status" value="1"/>
</dbReference>
<dbReference type="EMBL" id="JAHBCL010000002">
    <property type="protein sequence ID" value="MBS7525371.1"/>
    <property type="molecule type" value="Genomic_DNA"/>
</dbReference>
<gene>
    <name evidence="1" type="ORF">KHM83_01625</name>
</gene>
<dbReference type="InterPro" id="IPR017439">
    <property type="entry name" value="Amidohydrolase"/>
</dbReference>
<comment type="caution">
    <text evidence="1">The sequence shown here is derived from an EMBL/GenBank/DDBJ whole genome shotgun (WGS) entry which is preliminary data.</text>
</comment>
<dbReference type="InterPro" id="IPR017145">
    <property type="entry name" value="Aminobenzoyl-glu_utiliz_pB"/>
</dbReference>
<dbReference type="InterPro" id="IPR052030">
    <property type="entry name" value="Peptidase_M20/M20A_hydrolases"/>
</dbReference>
<dbReference type="InterPro" id="IPR036264">
    <property type="entry name" value="Bact_exopeptidase_dim_dom"/>
</dbReference>
<dbReference type="Pfam" id="PF01546">
    <property type="entry name" value="Peptidase_M20"/>
    <property type="match status" value="1"/>
</dbReference>